<reference evidence="3 4" key="1">
    <citation type="journal article" date="2019" name="Environ. Microbiol.">
        <title>Species interactions and distinct microbial communities in high Arctic permafrost affected cryosols are associated with the CH4 and CO2 gas fluxes.</title>
        <authorList>
            <person name="Altshuler I."/>
            <person name="Hamel J."/>
            <person name="Turney S."/>
            <person name="Magnuson E."/>
            <person name="Levesque R."/>
            <person name="Greer C."/>
            <person name="Whyte L.G."/>
        </authorList>
    </citation>
    <scope>NUCLEOTIDE SEQUENCE [LARGE SCALE GENOMIC DNA]</scope>
    <source>
        <strain evidence="3 4">S9.3B</strain>
    </source>
</reference>
<proteinExistence type="predicted"/>
<gene>
    <name evidence="3" type="ORF">EAH89_12220</name>
</gene>
<evidence type="ECO:0000259" key="1">
    <source>
        <dbReference type="PROSITE" id="PS50404"/>
    </source>
</evidence>
<dbReference type="Proteomes" id="UP000317078">
    <property type="component" value="Unassembled WGS sequence"/>
</dbReference>
<evidence type="ECO:0000259" key="2">
    <source>
        <dbReference type="PROSITE" id="PS50405"/>
    </source>
</evidence>
<dbReference type="SFLD" id="SFLDS00019">
    <property type="entry name" value="Glutathione_Transferase_(cytos"/>
    <property type="match status" value="1"/>
</dbReference>
<dbReference type="PROSITE" id="PS50405">
    <property type="entry name" value="GST_CTER"/>
    <property type="match status" value="1"/>
</dbReference>
<name>A0A502G742_9PROT</name>
<dbReference type="SFLD" id="SFLDG00358">
    <property type="entry name" value="Main_(cytGST)"/>
    <property type="match status" value="1"/>
</dbReference>
<dbReference type="PROSITE" id="PS50404">
    <property type="entry name" value="GST_NTER"/>
    <property type="match status" value="1"/>
</dbReference>
<dbReference type="AlphaFoldDB" id="A0A502G742"/>
<dbReference type="SUPFAM" id="SSF52833">
    <property type="entry name" value="Thioredoxin-like"/>
    <property type="match status" value="1"/>
</dbReference>
<evidence type="ECO:0000313" key="3">
    <source>
        <dbReference type="EMBL" id="TPG57210.1"/>
    </source>
</evidence>
<organism evidence="3 4">
    <name type="scientific">Muricoccus nepalensis</name>
    <dbReference type="NCBI Taxonomy" id="1854500"/>
    <lineage>
        <taxon>Bacteria</taxon>
        <taxon>Pseudomonadati</taxon>
        <taxon>Pseudomonadota</taxon>
        <taxon>Alphaproteobacteria</taxon>
        <taxon>Acetobacterales</taxon>
        <taxon>Roseomonadaceae</taxon>
        <taxon>Muricoccus</taxon>
    </lineage>
</organism>
<dbReference type="InterPro" id="IPR040079">
    <property type="entry name" value="Glutathione_S-Trfase"/>
</dbReference>
<evidence type="ECO:0000313" key="4">
    <source>
        <dbReference type="Proteomes" id="UP000317078"/>
    </source>
</evidence>
<comment type="caution">
    <text evidence="3">The sequence shown here is derived from an EMBL/GenBank/DDBJ whole genome shotgun (WGS) entry which is preliminary data.</text>
</comment>
<dbReference type="InterPro" id="IPR010987">
    <property type="entry name" value="Glutathione-S-Trfase_C-like"/>
</dbReference>
<dbReference type="Gene3D" id="1.20.1050.10">
    <property type="match status" value="1"/>
</dbReference>
<keyword evidence="3" id="KW-0808">Transferase</keyword>
<dbReference type="Gene3D" id="3.40.30.10">
    <property type="entry name" value="Glutaredoxin"/>
    <property type="match status" value="1"/>
</dbReference>
<dbReference type="RefSeq" id="WP_140883343.1">
    <property type="nucleotide sequence ID" value="NZ_RCZP01000009.1"/>
</dbReference>
<keyword evidence="4" id="KW-1185">Reference proteome</keyword>
<sequence>MKLYFAPGACSMGIHVILEEIGKPYELAPVALKEGAQHKPEFQAVNPKSKVPALELDGEGRALTEWPAIALYLAGSNPEANLMPRDPAAQARALEAIDYVTGTIHPNAFTRQFRPGNFSVREEDHPQVIEQAQQNAEKFFNLVEKNWAGDTWVLPEGYSVADAALFFVEYWQAKRVGKPLPPKLDRHLKAMLERPAVKRVLEQEGMPA</sequence>
<dbReference type="InterPro" id="IPR004046">
    <property type="entry name" value="GST_C"/>
</dbReference>
<protein>
    <submittedName>
        <fullName evidence="3">Glutathione S-transferase</fullName>
    </submittedName>
</protein>
<feature type="domain" description="GST N-terminal" evidence="1">
    <location>
        <begin position="1"/>
        <end position="81"/>
    </location>
</feature>
<dbReference type="CDD" id="cd03057">
    <property type="entry name" value="GST_N_Beta"/>
    <property type="match status" value="1"/>
</dbReference>
<dbReference type="EMBL" id="RCZP01000009">
    <property type="protein sequence ID" value="TPG57210.1"/>
    <property type="molecule type" value="Genomic_DNA"/>
</dbReference>
<dbReference type="PANTHER" id="PTHR44051:SF8">
    <property type="entry name" value="GLUTATHIONE S-TRANSFERASE GSTA"/>
    <property type="match status" value="1"/>
</dbReference>
<accession>A0A502G742</accession>
<dbReference type="Pfam" id="PF00043">
    <property type="entry name" value="GST_C"/>
    <property type="match status" value="1"/>
</dbReference>
<dbReference type="SFLD" id="SFLDG01150">
    <property type="entry name" value="Main.1:_Beta-like"/>
    <property type="match status" value="1"/>
</dbReference>
<dbReference type="InterPro" id="IPR004045">
    <property type="entry name" value="Glutathione_S-Trfase_N"/>
</dbReference>
<dbReference type="InterPro" id="IPR036282">
    <property type="entry name" value="Glutathione-S-Trfase_C_sf"/>
</dbReference>
<dbReference type="InterPro" id="IPR036249">
    <property type="entry name" value="Thioredoxin-like_sf"/>
</dbReference>
<dbReference type="SUPFAM" id="SSF47616">
    <property type="entry name" value="GST C-terminal domain-like"/>
    <property type="match status" value="1"/>
</dbReference>
<dbReference type="GO" id="GO:0016740">
    <property type="term" value="F:transferase activity"/>
    <property type="evidence" value="ECO:0007669"/>
    <property type="project" value="UniProtKB-KW"/>
</dbReference>
<dbReference type="Pfam" id="PF13409">
    <property type="entry name" value="GST_N_2"/>
    <property type="match status" value="1"/>
</dbReference>
<dbReference type="OrthoDB" id="7583243at2"/>
<dbReference type="PANTHER" id="PTHR44051">
    <property type="entry name" value="GLUTATHIONE S-TRANSFERASE-RELATED"/>
    <property type="match status" value="1"/>
</dbReference>
<feature type="domain" description="GST C-terminal" evidence="2">
    <location>
        <begin position="86"/>
        <end position="208"/>
    </location>
</feature>